<reference evidence="2 4" key="2">
    <citation type="submission" date="2017-05" db="EMBL/GenBank/DDBJ databases">
        <authorList>
            <person name="Blom J."/>
        </authorList>
    </citation>
    <scope>NUCLEOTIDE SEQUENCE [LARGE SCALE GENOMIC DNA]</scope>
    <source>
        <strain evidence="2">PD885</strain>
    </source>
</reference>
<accession>A0A1Y6HNS1</accession>
<dbReference type="AlphaFoldDB" id="A0A1Y6HNS1"/>
<gene>
    <name evidence="3" type="ORF">PD5205_03501</name>
    <name evidence="2" type="ORF">PD885_00493</name>
</gene>
<dbReference type="EMBL" id="LT853882">
    <property type="protein sequence ID" value="SMQ97762.1"/>
    <property type="molecule type" value="Genomic_DNA"/>
</dbReference>
<dbReference type="Proteomes" id="UP000195953">
    <property type="component" value="Chromosome 1"/>
</dbReference>
<dbReference type="GeneID" id="61892946"/>
<feature type="chain" id="PRO_5012870741" description="Secreted protein" evidence="1">
    <location>
        <begin position="33"/>
        <end position="213"/>
    </location>
</feature>
<evidence type="ECO:0000313" key="4">
    <source>
        <dbReference type="Proteomes" id="UP000195877"/>
    </source>
</evidence>
<evidence type="ECO:0008006" key="6">
    <source>
        <dbReference type="Google" id="ProtNLM"/>
    </source>
</evidence>
<proteinExistence type="predicted"/>
<dbReference type="STRING" id="48664.BER92_17045"/>
<evidence type="ECO:0000256" key="1">
    <source>
        <dbReference type="SAM" id="SignalP"/>
    </source>
</evidence>
<dbReference type="EMBL" id="LT853885">
    <property type="protein sequence ID" value="SMR04776.1"/>
    <property type="molecule type" value="Genomic_DNA"/>
</dbReference>
<keyword evidence="4" id="KW-1185">Reference proteome</keyword>
<evidence type="ECO:0000313" key="5">
    <source>
        <dbReference type="Proteomes" id="UP000195953"/>
    </source>
</evidence>
<protein>
    <recommendedName>
        <fullName evidence="6">Secreted protein</fullName>
    </recommendedName>
</protein>
<evidence type="ECO:0000313" key="2">
    <source>
        <dbReference type="EMBL" id="SMQ97762.1"/>
    </source>
</evidence>
<sequence>MTSGNSEFSRSMMRAWLVAVALTSFATAQAVAATPTPTSAPTAAAPARVTYRPGQTWVVPDEWEFTVNSARVANVKIHDDGGGSWHPTQVILLSYSYKNIGFDDSANYKGGGPSTLAFSKAHIEVVDANDAHNGGAGNYPVRIKLVEDATGQAVGQQMVGAQWPYAFEKKPKAVKATVSHYDSKLTLHKATFLVPVEVTRQSMPHAKTHVHRT</sequence>
<dbReference type="RefSeq" id="WP_231892686.1">
    <property type="nucleotide sequence ID" value="NZ_CP016830.1"/>
</dbReference>
<reference evidence="3 5" key="1">
    <citation type="submission" date="2017-05" db="EMBL/GenBank/DDBJ databases">
        <authorList>
            <person name="Song R."/>
            <person name="Chenine A.L."/>
            <person name="Ruprecht R.M."/>
        </authorList>
    </citation>
    <scope>NUCLEOTIDE SEQUENCE [LARGE SCALE GENOMIC DNA]</scope>
    <source>
        <strain evidence="3">PD5205</strain>
    </source>
</reference>
<evidence type="ECO:0000313" key="3">
    <source>
        <dbReference type="EMBL" id="SMR04776.1"/>
    </source>
</evidence>
<name>A0A1Y6HNS1_9XANT</name>
<dbReference type="Proteomes" id="UP000195877">
    <property type="component" value="Chromosome 1"/>
</dbReference>
<keyword evidence="1" id="KW-0732">Signal</keyword>
<organism evidence="3 5">
    <name type="scientific">Xanthomonas fragariae</name>
    <dbReference type="NCBI Taxonomy" id="48664"/>
    <lineage>
        <taxon>Bacteria</taxon>
        <taxon>Pseudomonadati</taxon>
        <taxon>Pseudomonadota</taxon>
        <taxon>Gammaproteobacteria</taxon>
        <taxon>Lysobacterales</taxon>
        <taxon>Lysobacteraceae</taxon>
        <taxon>Xanthomonas</taxon>
    </lineage>
</organism>
<feature type="signal peptide" evidence="1">
    <location>
        <begin position="1"/>
        <end position="32"/>
    </location>
</feature>